<reference evidence="1" key="1">
    <citation type="submission" date="2021-09" db="EMBL/GenBank/DDBJ databases">
        <title>The genome of Mauremys mutica provides insights into the evolution of semi-aquatic lifestyle.</title>
        <authorList>
            <person name="Gong S."/>
            <person name="Gao Y."/>
        </authorList>
    </citation>
    <scope>NUCLEOTIDE SEQUENCE</scope>
    <source>
        <strain evidence="1">MM-2020</strain>
        <tissue evidence="1">Muscle</tissue>
    </source>
</reference>
<organism evidence="1 2">
    <name type="scientific">Mauremys mutica</name>
    <name type="common">yellowpond turtle</name>
    <dbReference type="NCBI Taxonomy" id="74926"/>
    <lineage>
        <taxon>Eukaryota</taxon>
        <taxon>Metazoa</taxon>
        <taxon>Chordata</taxon>
        <taxon>Craniata</taxon>
        <taxon>Vertebrata</taxon>
        <taxon>Euteleostomi</taxon>
        <taxon>Archelosauria</taxon>
        <taxon>Testudinata</taxon>
        <taxon>Testudines</taxon>
        <taxon>Cryptodira</taxon>
        <taxon>Durocryptodira</taxon>
        <taxon>Testudinoidea</taxon>
        <taxon>Geoemydidae</taxon>
        <taxon>Geoemydinae</taxon>
        <taxon>Mauremys</taxon>
    </lineage>
</organism>
<comment type="caution">
    <text evidence="1">The sequence shown here is derived from an EMBL/GenBank/DDBJ whole genome shotgun (WGS) entry which is preliminary data.</text>
</comment>
<dbReference type="AlphaFoldDB" id="A0A9D3WQL4"/>
<evidence type="ECO:0000313" key="2">
    <source>
        <dbReference type="Proteomes" id="UP000827986"/>
    </source>
</evidence>
<sequence>MLIEISSMKENIIYTSTQRSLMERLEWVFKNNLQIVQDHKKYHRSLGKKSHLLSLSNQSMQCAAFEKFTTCPELTCHEKVLEKINSCQLHINAFQDFSWYFSRLLACDILPIGKDTDIVHTQIIPF</sequence>
<accession>A0A9D3WQL4</accession>
<proteinExistence type="predicted"/>
<dbReference type="EMBL" id="JAHDVG010000485">
    <property type="protein sequence ID" value="KAH1168549.1"/>
    <property type="molecule type" value="Genomic_DNA"/>
</dbReference>
<evidence type="ECO:0000313" key="1">
    <source>
        <dbReference type="EMBL" id="KAH1168549.1"/>
    </source>
</evidence>
<gene>
    <name evidence="1" type="ORF">KIL84_013139</name>
</gene>
<name>A0A9D3WQL4_9SAUR</name>
<protein>
    <submittedName>
        <fullName evidence="1">Uncharacterized protein</fullName>
    </submittedName>
</protein>
<dbReference type="Proteomes" id="UP000827986">
    <property type="component" value="Unassembled WGS sequence"/>
</dbReference>
<keyword evidence="2" id="KW-1185">Reference proteome</keyword>